<dbReference type="GO" id="GO:0007059">
    <property type="term" value="P:chromosome segregation"/>
    <property type="evidence" value="ECO:0007669"/>
    <property type="project" value="UniProtKB-KW"/>
</dbReference>
<dbReference type="SUPFAM" id="SSF110849">
    <property type="entry name" value="ParB/Sulfiredoxin"/>
    <property type="match status" value="1"/>
</dbReference>
<dbReference type="Pfam" id="PF02195">
    <property type="entry name" value="ParB_N"/>
    <property type="match status" value="1"/>
</dbReference>
<comment type="caution">
    <text evidence="7">The sequence shown here is derived from an EMBL/GenBank/DDBJ whole genome shotgun (WGS) entry which is preliminary data.</text>
</comment>
<evidence type="ECO:0000313" key="8">
    <source>
        <dbReference type="Proteomes" id="UP000194003"/>
    </source>
</evidence>
<accession>A0A1Y2K040</accession>
<sequence>MEDKMGDEQKLGRGLESLLNSDSAEEKQRIRYIRVDSIAPNPWQPRKQFDSESLAELVSSIKEQGVLQPIIVRKANSSKKSDTQYELIAGERRWRASSEAGLEEIPAIVKEWDDSRTLEVALLENIQRQDLSALETARGYERLIQEFNYSHAEIAERIGLSRTAVSNLLRLLKLPSAAIELLEEGMISAGHARALLGYGEDSRRIIEVANQIVQDELSVRDVEQIVREDLEKNAEESSDKKAKTKKKPKESGLDPSIASIVEEMTSYLDKSVKLTKKRNQMVLEISLKDEAELQEFREKLIK</sequence>
<keyword evidence="2" id="KW-0159">Chromosome partition</keyword>
<organism evidence="7 8">
    <name type="scientific">Magnetofaba australis IT-1</name>
    <dbReference type="NCBI Taxonomy" id="1434232"/>
    <lineage>
        <taxon>Bacteria</taxon>
        <taxon>Pseudomonadati</taxon>
        <taxon>Pseudomonadota</taxon>
        <taxon>Magnetococcia</taxon>
        <taxon>Magnetococcales</taxon>
        <taxon>Magnetococcaceae</taxon>
        <taxon>Magnetofaba</taxon>
    </lineage>
</organism>
<keyword evidence="8" id="KW-1185">Reference proteome</keyword>
<dbReference type="AlphaFoldDB" id="A0A1Y2K040"/>
<evidence type="ECO:0000256" key="2">
    <source>
        <dbReference type="ARBA" id="ARBA00022829"/>
    </source>
</evidence>
<evidence type="ECO:0000313" key="7">
    <source>
        <dbReference type="EMBL" id="OSM00459.1"/>
    </source>
</evidence>
<keyword evidence="3 7" id="KW-0238">DNA-binding</keyword>
<dbReference type="Proteomes" id="UP000194003">
    <property type="component" value="Unassembled WGS sequence"/>
</dbReference>
<dbReference type="InterPro" id="IPR036086">
    <property type="entry name" value="ParB/Sulfiredoxin_sf"/>
</dbReference>
<feature type="domain" description="ParB-like N-terminal" evidence="6">
    <location>
        <begin position="31"/>
        <end position="126"/>
    </location>
</feature>
<feature type="region of interest" description="Disordered" evidence="5">
    <location>
        <begin position="1"/>
        <end position="25"/>
    </location>
</feature>
<dbReference type="CDD" id="cd16393">
    <property type="entry name" value="SPO0J_N"/>
    <property type="match status" value="1"/>
</dbReference>
<dbReference type="FunFam" id="1.10.10.2830:FF:000001">
    <property type="entry name" value="Chromosome partitioning protein ParB"/>
    <property type="match status" value="1"/>
</dbReference>
<evidence type="ECO:0000256" key="4">
    <source>
        <dbReference type="ARBA" id="ARBA00025472"/>
    </source>
</evidence>
<dbReference type="EMBL" id="LVJN01000021">
    <property type="protein sequence ID" value="OSM00459.1"/>
    <property type="molecule type" value="Genomic_DNA"/>
</dbReference>
<dbReference type="SUPFAM" id="SSF109709">
    <property type="entry name" value="KorB DNA-binding domain-like"/>
    <property type="match status" value="1"/>
</dbReference>
<dbReference type="InterPro" id="IPR041468">
    <property type="entry name" value="HTH_ParB/Spo0J"/>
</dbReference>
<dbReference type="FunFam" id="3.90.1530.30:FF:000001">
    <property type="entry name" value="Chromosome partitioning protein ParB"/>
    <property type="match status" value="1"/>
</dbReference>
<evidence type="ECO:0000259" key="6">
    <source>
        <dbReference type="SMART" id="SM00470"/>
    </source>
</evidence>
<protein>
    <submittedName>
        <fullName evidence="7">Putative chromosome segregation DNA-binding protein</fullName>
    </submittedName>
</protein>
<evidence type="ECO:0000256" key="1">
    <source>
        <dbReference type="ARBA" id="ARBA00006295"/>
    </source>
</evidence>
<evidence type="ECO:0000256" key="5">
    <source>
        <dbReference type="SAM" id="MobiDB-lite"/>
    </source>
</evidence>
<comment type="function">
    <text evidence="4">Involved in chromosome partition. Localize to both poles of the predivisional cell following completion of DNA replication. Binds to the DNA origin of replication.</text>
</comment>
<dbReference type="GO" id="GO:0003677">
    <property type="term" value="F:DNA binding"/>
    <property type="evidence" value="ECO:0007669"/>
    <property type="project" value="UniProtKB-KW"/>
</dbReference>
<gene>
    <name evidence="7" type="ORF">MAIT1_05479</name>
</gene>
<dbReference type="GO" id="GO:0005694">
    <property type="term" value="C:chromosome"/>
    <property type="evidence" value="ECO:0007669"/>
    <property type="project" value="TreeGrafter"/>
</dbReference>
<dbReference type="STRING" id="1434232.MAIT1_05479"/>
<feature type="compositionally biased region" description="Basic and acidic residues" evidence="5">
    <location>
        <begin position="1"/>
        <end position="13"/>
    </location>
</feature>
<dbReference type="Gene3D" id="3.90.1530.30">
    <property type="match status" value="1"/>
</dbReference>
<name>A0A1Y2K040_9PROT</name>
<dbReference type="Pfam" id="PF17762">
    <property type="entry name" value="HTH_ParB"/>
    <property type="match status" value="1"/>
</dbReference>
<dbReference type="InterPro" id="IPR050336">
    <property type="entry name" value="Chromosome_partition/occlusion"/>
</dbReference>
<evidence type="ECO:0000256" key="3">
    <source>
        <dbReference type="ARBA" id="ARBA00023125"/>
    </source>
</evidence>
<proteinExistence type="inferred from homology"/>
<dbReference type="InterPro" id="IPR003115">
    <property type="entry name" value="ParB_N"/>
</dbReference>
<dbReference type="Gene3D" id="1.10.10.2830">
    <property type="match status" value="1"/>
</dbReference>
<dbReference type="PANTHER" id="PTHR33375:SF1">
    <property type="entry name" value="CHROMOSOME-PARTITIONING PROTEIN PARB-RELATED"/>
    <property type="match status" value="1"/>
</dbReference>
<comment type="similarity">
    <text evidence="1">Belongs to the ParB family.</text>
</comment>
<dbReference type="SMART" id="SM00470">
    <property type="entry name" value="ParB"/>
    <property type="match status" value="1"/>
</dbReference>
<reference evidence="7 8" key="1">
    <citation type="journal article" date="2016" name="BMC Genomics">
        <title>Combined genomic and structural analyses of a cultured magnetotactic bacterium reveals its niche adaptation to a dynamic environment.</title>
        <authorList>
            <person name="Araujo A.C."/>
            <person name="Morillo V."/>
            <person name="Cypriano J."/>
            <person name="Teixeira L.C."/>
            <person name="Leao P."/>
            <person name="Lyra S."/>
            <person name="Almeida L.G."/>
            <person name="Bazylinski D.A."/>
            <person name="Vasconcellos A.T."/>
            <person name="Abreu F."/>
            <person name="Lins U."/>
        </authorList>
    </citation>
    <scope>NUCLEOTIDE SEQUENCE [LARGE SCALE GENOMIC DNA]</scope>
    <source>
        <strain evidence="7 8">IT-1</strain>
    </source>
</reference>
<feature type="region of interest" description="Disordered" evidence="5">
    <location>
        <begin position="230"/>
        <end position="255"/>
    </location>
</feature>
<dbReference type="InterPro" id="IPR004437">
    <property type="entry name" value="ParB/RepB/Spo0J"/>
</dbReference>
<feature type="compositionally biased region" description="Basic and acidic residues" evidence="5">
    <location>
        <begin position="230"/>
        <end position="241"/>
    </location>
</feature>
<dbReference type="PANTHER" id="PTHR33375">
    <property type="entry name" value="CHROMOSOME-PARTITIONING PROTEIN PARB-RELATED"/>
    <property type="match status" value="1"/>
</dbReference>
<dbReference type="NCBIfam" id="TIGR00180">
    <property type="entry name" value="parB_part"/>
    <property type="match status" value="1"/>
</dbReference>